<name>A0A3P1XP74_TANFO</name>
<feature type="chain" id="PRO_5018022327" description="Lipoprotein" evidence="1">
    <location>
        <begin position="27"/>
        <end position="154"/>
    </location>
</feature>
<dbReference type="EMBL" id="RQYS01000034">
    <property type="protein sequence ID" value="RRD59878.1"/>
    <property type="molecule type" value="Genomic_DNA"/>
</dbReference>
<sequence length="154" mass="16543">MMRFFRTAMMLTASLILLGSCGKDEAASGGANEFTVDGKTYQIGETLWMEQIGMITHSEDAKEHFSLTLPDQVEVGSFKVGTTNSTTMVLGGTPGTGTYWAKNNKVTVTINRIGTTSTYGARKIEGTFSGTFSTGSSLKGEEVEIKGKFSTKQL</sequence>
<evidence type="ECO:0008006" key="4">
    <source>
        <dbReference type="Google" id="ProtNLM"/>
    </source>
</evidence>
<organism evidence="2 3">
    <name type="scientific">Tannerella forsythia</name>
    <name type="common">Bacteroides forsythus</name>
    <dbReference type="NCBI Taxonomy" id="28112"/>
    <lineage>
        <taxon>Bacteria</taxon>
        <taxon>Pseudomonadati</taxon>
        <taxon>Bacteroidota</taxon>
        <taxon>Bacteroidia</taxon>
        <taxon>Bacteroidales</taxon>
        <taxon>Tannerellaceae</taxon>
        <taxon>Tannerella</taxon>
    </lineage>
</organism>
<evidence type="ECO:0000313" key="2">
    <source>
        <dbReference type="EMBL" id="RRD59878.1"/>
    </source>
</evidence>
<comment type="caution">
    <text evidence="2">The sequence shown here is derived from an EMBL/GenBank/DDBJ whole genome shotgun (WGS) entry which is preliminary data.</text>
</comment>
<accession>A0A3P1XP74</accession>
<keyword evidence="1" id="KW-0732">Signal</keyword>
<reference evidence="2 3" key="1">
    <citation type="submission" date="2018-11" db="EMBL/GenBank/DDBJ databases">
        <title>Genomes From Bacteria Associated with the Canine Oral Cavity: a Test Case for Automated Genome-Based Taxonomic Assignment.</title>
        <authorList>
            <person name="Coil D.A."/>
            <person name="Jospin G."/>
            <person name="Darling A.E."/>
            <person name="Wallis C."/>
            <person name="Davis I.J."/>
            <person name="Harris S."/>
            <person name="Eisen J.A."/>
            <person name="Holcombe L.J."/>
            <person name="O'Flynn C."/>
        </authorList>
    </citation>
    <scope>NUCLEOTIDE SEQUENCE [LARGE SCALE GENOMIC DNA]</scope>
    <source>
        <strain evidence="2 3">OH2617_COT-023</strain>
    </source>
</reference>
<protein>
    <recommendedName>
        <fullName evidence="4">Lipoprotein</fullName>
    </recommendedName>
</protein>
<dbReference type="Proteomes" id="UP000278609">
    <property type="component" value="Unassembled WGS sequence"/>
</dbReference>
<evidence type="ECO:0000256" key="1">
    <source>
        <dbReference type="SAM" id="SignalP"/>
    </source>
</evidence>
<dbReference type="PROSITE" id="PS51257">
    <property type="entry name" value="PROKAR_LIPOPROTEIN"/>
    <property type="match status" value="1"/>
</dbReference>
<gene>
    <name evidence="2" type="ORF">EII40_08675</name>
</gene>
<feature type="signal peptide" evidence="1">
    <location>
        <begin position="1"/>
        <end position="26"/>
    </location>
</feature>
<evidence type="ECO:0000313" key="3">
    <source>
        <dbReference type="Proteomes" id="UP000278609"/>
    </source>
</evidence>
<dbReference type="AlphaFoldDB" id="A0A3P1XP74"/>
<proteinExistence type="predicted"/>
<dbReference type="RefSeq" id="WP_124751869.1">
    <property type="nucleotide sequence ID" value="NZ_RQYS01000034.1"/>
</dbReference>